<proteinExistence type="inferred from homology"/>
<dbReference type="PROSITE" id="PS00606">
    <property type="entry name" value="KS3_1"/>
    <property type="match status" value="1"/>
</dbReference>
<dbReference type="SUPFAM" id="SSF53901">
    <property type="entry name" value="Thiolase-like"/>
    <property type="match status" value="2"/>
</dbReference>
<evidence type="ECO:0000256" key="6">
    <source>
        <dbReference type="ARBA" id="ARBA00022679"/>
    </source>
</evidence>
<dbReference type="EMBL" id="JBJYXY010000001">
    <property type="protein sequence ID" value="MFN2975045.1"/>
    <property type="molecule type" value="Genomic_DNA"/>
</dbReference>
<evidence type="ECO:0000256" key="13">
    <source>
        <dbReference type="RuleBase" id="RU003694"/>
    </source>
</evidence>
<evidence type="ECO:0000256" key="1">
    <source>
        <dbReference type="ARBA" id="ARBA00004533"/>
    </source>
</evidence>
<dbReference type="CDD" id="cd00834">
    <property type="entry name" value="KAS_I_II"/>
    <property type="match status" value="1"/>
</dbReference>
<protein>
    <recommendedName>
        <fullName evidence="11">Nodulation protein E</fullName>
    </recommendedName>
    <alternativeName>
        <fullName evidence="12">Host-specificity of nodulation protein B</fullName>
    </alternativeName>
</protein>
<keyword evidence="3" id="KW-0536">Nodulation</keyword>
<gene>
    <name evidence="15" type="ORF">ACK2TP_04655</name>
</gene>
<accession>A0ABW9KKI4</accession>
<dbReference type="PANTHER" id="PTHR11712">
    <property type="entry name" value="POLYKETIDE SYNTHASE-RELATED"/>
    <property type="match status" value="1"/>
</dbReference>
<evidence type="ECO:0000256" key="10">
    <source>
        <dbReference type="ARBA" id="ARBA00037576"/>
    </source>
</evidence>
<dbReference type="SMART" id="SM00825">
    <property type="entry name" value="PKS_KS"/>
    <property type="match status" value="1"/>
</dbReference>
<evidence type="ECO:0000256" key="5">
    <source>
        <dbReference type="ARBA" id="ARBA00022519"/>
    </source>
</evidence>
<keyword evidence="4" id="KW-1003">Cell membrane</keyword>
<keyword evidence="16" id="KW-1185">Reference proteome</keyword>
<dbReference type="PROSITE" id="PS52004">
    <property type="entry name" value="KS3_2"/>
    <property type="match status" value="1"/>
</dbReference>
<dbReference type="PANTHER" id="PTHR11712:SF352">
    <property type="entry name" value="3-OXOACYL-[ACYL-CARRIER-PROTEIN] SYNTHASE"/>
    <property type="match status" value="1"/>
</dbReference>
<evidence type="ECO:0000313" key="15">
    <source>
        <dbReference type="EMBL" id="MFN2975045.1"/>
    </source>
</evidence>
<evidence type="ECO:0000256" key="11">
    <source>
        <dbReference type="ARBA" id="ARBA00039445"/>
    </source>
</evidence>
<evidence type="ECO:0000256" key="2">
    <source>
        <dbReference type="ARBA" id="ARBA00008467"/>
    </source>
</evidence>
<evidence type="ECO:0000256" key="3">
    <source>
        <dbReference type="ARBA" id="ARBA00022458"/>
    </source>
</evidence>
<evidence type="ECO:0000259" key="14">
    <source>
        <dbReference type="PROSITE" id="PS52004"/>
    </source>
</evidence>
<keyword evidence="9" id="KW-0472">Membrane</keyword>
<evidence type="ECO:0000313" key="16">
    <source>
        <dbReference type="Proteomes" id="UP001634747"/>
    </source>
</evidence>
<dbReference type="InterPro" id="IPR000794">
    <property type="entry name" value="Beta-ketoacyl_synthase"/>
</dbReference>
<dbReference type="Pfam" id="PF02801">
    <property type="entry name" value="Ketoacyl-synt_C"/>
    <property type="match status" value="1"/>
</dbReference>
<evidence type="ECO:0000256" key="8">
    <source>
        <dbReference type="ARBA" id="ARBA00022989"/>
    </source>
</evidence>
<comment type="caution">
    <text evidence="15">The sequence shown here is derived from an EMBL/GenBank/DDBJ whole genome shotgun (WGS) entry which is preliminary data.</text>
</comment>
<dbReference type="InterPro" id="IPR018201">
    <property type="entry name" value="Ketoacyl_synth_AS"/>
</dbReference>
<comment type="function">
    <text evidence="10">Proposed to synthesize NOD factor fatty acyl chain. Involved in the synthesis of a highly unsaturated fatty acid moiety, which forms part of a lipo-oligosaccharide that is responsible for host specificity.</text>
</comment>
<keyword evidence="8" id="KW-1133">Transmembrane helix</keyword>
<dbReference type="InterPro" id="IPR020841">
    <property type="entry name" value="PKS_Beta-ketoAc_synthase_dom"/>
</dbReference>
<reference evidence="15 16" key="1">
    <citation type="submission" date="2024-12" db="EMBL/GenBank/DDBJ databases">
        <authorList>
            <person name="Lee Y."/>
        </authorList>
    </citation>
    <scope>NUCLEOTIDE SEQUENCE [LARGE SCALE GENOMIC DNA]</scope>
    <source>
        <strain evidence="15 16">03SUJ4</strain>
    </source>
</reference>
<keyword evidence="6 13" id="KW-0808">Transferase</keyword>
<keyword evidence="5" id="KW-0997">Cell inner membrane</keyword>
<dbReference type="InterPro" id="IPR014031">
    <property type="entry name" value="Ketoacyl_synth_C"/>
</dbReference>
<feature type="domain" description="Ketosynthase family 3 (KS3)" evidence="14">
    <location>
        <begin position="1"/>
        <end position="399"/>
    </location>
</feature>
<dbReference type="InterPro" id="IPR016039">
    <property type="entry name" value="Thiolase-like"/>
</dbReference>
<dbReference type="Pfam" id="PF00109">
    <property type="entry name" value="ketoacyl-synt"/>
    <property type="match status" value="1"/>
</dbReference>
<organism evidence="15 16">
    <name type="scientific">Terriglobus aquaticus</name>
    <dbReference type="NCBI Taxonomy" id="940139"/>
    <lineage>
        <taxon>Bacteria</taxon>
        <taxon>Pseudomonadati</taxon>
        <taxon>Acidobacteriota</taxon>
        <taxon>Terriglobia</taxon>
        <taxon>Terriglobales</taxon>
        <taxon>Acidobacteriaceae</taxon>
        <taxon>Terriglobus</taxon>
    </lineage>
</organism>
<comment type="similarity">
    <text evidence="2 13">Belongs to the thiolase-like superfamily. Beta-ketoacyl-ACP synthases family.</text>
</comment>
<evidence type="ECO:0000256" key="12">
    <source>
        <dbReference type="ARBA" id="ARBA00041756"/>
    </source>
</evidence>
<dbReference type="Gene3D" id="3.40.47.10">
    <property type="match status" value="2"/>
</dbReference>
<evidence type="ECO:0000256" key="4">
    <source>
        <dbReference type="ARBA" id="ARBA00022475"/>
    </source>
</evidence>
<dbReference type="RefSeq" id="WP_263413416.1">
    <property type="nucleotide sequence ID" value="NZ_BAABBH010000001.1"/>
</dbReference>
<dbReference type="Proteomes" id="UP001634747">
    <property type="component" value="Unassembled WGS sequence"/>
</dbReference>
<dbReference type="InterPro" id="IPR014030">
    <property type="entry name" value="Ketoacyl_synth_N"/>
</dbReference>
<keyword evidence="7" id="KW-0812">Transmembrane</keyword>
<evidence type="ECO:0000256" key="7">
    <source>
        <dbReference type="ARBA" id="ARBA00022692"/>
    </source>
</evidence>
<comment type="subcellular location">
    <subcellularLocation>
        <location evidence="1">Cell inner membrane</location>
    </subcellularLocation>
</comment>
<evidence type="ECO:0000256" key="9">
    <source>
        <dbReference type="ARBA" id="ARBA00023136"/>
    </source>
</evidence>
<name>A0ABW9KKI4_9BACT</name>
<sequence length="404" mass="41430">MRRVVVTGAGCISAIGNDVATFAENLFAGRTGIADLTDFPAGDLRFSKVAAVRDFVASEWVSAAQRQVAERTAQFALAAARQAISASGLLASISGEDVAVILGCSTGGRTAEEPETAKLYTQGGRVHPLTVPRTMASSGTSLVCMEHGLTGPAYTVTTACASATHAIGQAFHMVRSGTVRAAVTGGHEAPLTYGFLKSWDSLHVVSSTVCRPFAKDRDGMTLGEGAAVFTLEAMDEAVDRGATILAEIVGFGMSSDASHITQPHAAGPAAAMTRALRDAGAAAQDVGYVNAHGTGTEANDRVEAQALLEVFGEAGRELPVSSTKSLHGHAMGASGALEFLATCLAVQRGTAPAAVPCAELDEALGLRGILRENQALDKPVALSNSFAFGGLNGVIAVRRFEAGS</sequence>